<reference evidence="2 3" key="1">
    <citation type="journal article" date="2018" name="Front. Plant Sci.">
        <title>Red Clover (Trifolium pratense) and Zigzag Clover (T. medium) - A Picture of Genomic Similarities and Differences.</title>
        <authorList>
            <person name="Dluhosova J."/>
            <person name="Istvanek J."/>
            <person name="Nedelnik J."/>
            <person name="Repkova J."/>
        </authorList>
    </citation>
    <scope>NUCLEOTIDE SEQUENCE [LARGE SCALE GENOMIC DNA]</scope>
    <source>
        <strain evidence="3">cv. 10/8</strain>
        <tissue evidence="2">Leaf</tissue>
    </source>
</reference>
<evidence type="ECO:0000256" key="1">
    <source>
        <dbReference type="SAM" id="SignalP"/>
    </source>
</evidence>
<feature type="signal peptide" evidence="1">
    <location>
        <begin position="1"/>
        <end position="20"/>
    </location>
</feature>
<sequence length="37" mass="3931">SSVILRSLLSFISLFPSGGGGGCGCERRGDAEKWKMK</sequence>
<keyword evidence="3" id="KW-1185">Reference proteome</keyword>
<feature type="non-terminal residue" evidence="2">
    <location>
        <position position="1"/>
    </location>
</feature>
<proteinExistence type="predicted"/>
<comment type="caution">
    <text evidence="2">The sequence shown here is derived from an EMBL/GenBank/DDBJ whole genome shotgun (WGS) entry which is preliminary data.</text>
</comment>
<dbReference type="Proteomes" id="UP000265520">
    <property type="component" value="Unassembled WGS sequence"/>
</dbReference>
<evidence type="ECO:0000313" key="3">
    <source>
        <dbReference type="Proteomes" id="UP000265520"/>
    </source>
</evidence>
<protein>
    <submittedName>
        <fullName evidence="2">Uncharacterized protein</fullName>
    </submittedName>
</protein>
<accession>A0A392V3G9</accession>
<dbReference type="AlphaFoldDB" id="A0A392V3G9"/>
<feature type="chain" id="PRO_5017439590" evidence="1">
    <location>
        <begin position="21"/>
        <end position="37"/>
    </location>
</feature>
<dbReference type="EMBL" id="LXQA011007383">
    <property type="protein sequence ID" value="MCI80960.1"/>
    <property type="molecule type" value="Genomic_DNA"/>
</dbReference>
<organism evidence="2 3">
    <name type="scientific">Trifolium medium</name>
    <dbReference type="NCBI Taxonomy" id="97028"/>
    <lineage>
        <taxon>Eukaryota</taxon>
        <taxon>Viridiplantae</taxon>
        <taxon>Streptophyta</taxon>
        <taxon>Embryophyta</taxon>
        <taxon>Tracheophyta</taxon>
        <taxon>Spermatophyta</taxon>
        <taxon>Magnoliopsida</taxon>
        <taxon>eudicotyledons</taxon>
        <taxon>Gunneridae</taxon>
        <taxon>Pentapetalae</taxon>
        <taxon>rosids</taxon>
        <taxon>fabids</taxon>
        <taxon>Fabales</taxon>
        <taxon>Fabaceae</taxon>
        <taxon>Papilionoideae</taxon>
        <taxon>50 kb inversion clade</taxon>
        <taxon>NPAAA clade</taxon>
        <taxon>Hologalegina</taxon>
        <taxon>IRL clade</taxon>
        <taxon>Trifolieae</taxon>
        <taxon>Trifolium</taxon>
    </lineage>
</organism>
<name>A0A392V3G9_9FABA</name>
<keyword evidence="1" id="KW-0732">Signal</keyword>
<evidence type="ECO:0000313" key="2">
    <source>
        <dbReference type="EMBL" id="MCI80960.1"/>
    </source>
</evidence>